<gene>
    <name evidence="1" type="ORF">QAD02_005057</name>
</gene>
<protein>
    <submittedName>
        <fullName evidence="1">Uncharacterized protein</fullName>
    </submittedName>
</protein>
<evidence type="ECO:0000313" key="1">
    <source>
        <dbReference type="EMBL" id="KAJ8673795.1"/>
    </source>
</evidence>
<name>A0ACC2NR88_9HYME</name>
<organism evidence="1 2">
    <name type="scientific">Eretmocerus hayati</name>
    <dbReference type="NCBI Taxonomy" id="131215"/>
    <lineage>
        <taxon>Eukaryota</taxon>
        <taxon>Metazoa</taxon>
        <taxon>Ecdysozoa</taxon>
        <taxon>Arthropoda</taxon>
        <taxon>Hexapoda</taxon>
        <taxon>Insecta</taxon>
        <taxon>Pterygota</taxon>
        <taxon>Neoptera</taxon>
        <taxon>Endopterygota</taxon>
        <taxon>Hymenoptera</taxon>
        <taxon>Apocrita</taxon>
        <taxon>Proctotrupomorpha</taxon>
        <taxon>Chalcidoidea</taxon>
        <taxon>Aphelinidae</taxon>
        <taxon>Aphelininae</taxon>
        <taxon>Eretmocerus</taxon>
    </lineage>
</organism>
<reference evidence="1" key="1">
    <citation type="submission" date="2023-04" db="EMBL/GenBank/DDBJ databases">
        <title>A chromosome-level genome assembly of the parasitoid wasp Eretmocerus hayati.</title>
        <authorList>
            <person name="Zhong Y."/>
            <person name="Liu S."/>
            <person name="Liu Y."/>
        </authorList>
    </citation>
    <scope>NUCLEOTIDE SEQUENCE</scope>
    <source>
        <strain evidence="1">ZJU_SS_LIU_2023</strain>
    </source>
</reference>
<comment type="caution">
    <text evidence="1">The sequence shown here is derived from an EMBL/GenBank/DDBJ whole genome shotgun (WGS) entry which is preliminary data.</text>
</comment>
<sequence>MLSLLAKRQSRKGKGKPIADVYSSTFQLVLAIISTLRLLSASEIQPLSTSPLPSTTTNETYNISSGKPSETPPIAQLMWPSSTADTLIQDTIRQRRDAVPSSQEQSAQSSTPKQQSMRQARSGFLPDQGPVWPRSRLHPQDFELEESENLPPMIRAHYSPKADFITSGRPRSLYYESGGSRESRELVSLARTYDLDYEQQRLMQQEHQQRQHQSPVVRNIVSEHDIDVPLPRNNYNAFYPERYRTQRDYYYKSAPGGSVASSYAFNQYRDEEENYEPFGRYRPTPRTKRIIYYATLPEKKPMDASPYPRPHNPRGSDVQMEHDRNRMPVMNSIEMNRRPVRYPFDNPGYDNYVKRSSYYDRNRPVYEVGDPRFGERPTYRDRMRSDDRKLENSIAARSVDDQQRLPWPVQIGTEVNIKENERIPGRKIFGQSGTQYERYEGSRVKKTLETADRKEDADENHHDDHVENQNH</sequence>
<dbReference type="EMBL" id="CM056743">
    <property type="protein sequence ID" value="KAJ8673795.1"/>
    <property type="molecule type" value="Genomic_DNA"/>
</dbReference>
<evidence type="ECO:0000313" key="2">
    <source>
        <dbReference type="Proteomes" id="UP001239111"/>
    </source>
</evidence>
<accession>A0ACC2NR88</accession>
<proteinExistence type="predicted"/>
<keyword evidence="2" id="KW-1185">Reference proteome</keyword>
<dbReference type="Proteomes" id="UP001239111">
    <property type="component" value="Chromosome 3"/>
</dbReference>